<reference evidence="1 2" key="1">
    <citation type="submission" date="2021-06" db="EMBL/GenBank/DDBJ databases">
        <title>Caerostris extrusa draft genome.</title>
        <authorList>
            <person name="Kono N."/>
            <person name="Arakawa K."/>
        </authorList>
    </citation>
    <scope>NUCLEOTIDE SEQUENCE [LARGE SCALE GENOMIC DNA]</scope>
</reference>
<accession>A0AAV4N6P6</accession>
<gene>
    <name evidence="1" type="ORF">CEXT_741531</name>
</gene>
<protein>
    <submittedName>
        <fullName evidence="1">Uncharacterized protein</fullName>
    </submittedName>
</protein>
<organism evidence="1 2">
    <name type="scientific">Caerostris extrusa</name>
    <name type="common">Bark spider</name>
    <name type="synonym">Caerostris bankana</name>
    <dbReference type="NCBI Taxonomy" id="172846"/>
    <lineage>
        <taxon>Eukaryota</taxon>
        <taxon>Metazoa</taxon>
        <taxon>Ecdysozoa</taxon>
        <taxon>Arthropoda</taxon>
        <taxon>Chelicerata</taxon>
        <taxon>Arachnida</taxon>
        <taxon>Araneae</taxon>
        <taxon>Araneomorphae</taxon>
        <taxon>Entelegynae</taxon>
        <taxon>Araneoidea</taxon>
        <taxon>Araneidae</taxon>
        <taxon>Caerostris</taxon>
    </lineage>
</organism>
<dbReference type="AlphaFoldDB" id="A0AAV4N6P6"/>
<name>A0AAV4N6P6_CAEEX</name>
<evidence type="ECO:0000313" key="2">
    <source>
        <dbReference type="Proteomes" id="UP001054945"/>
    </source>
</evidence>
<sequence length="121" mass="14026">MFLLVRLKHLRLVMNRQSFDLDFKGPPSGGLALGNESAKLLNWLTKNRQSGDQRWRWINSKNSSGQTIRSLFSTKKKRRSYCLQEGPFGILNYSVLNIDRFYHTFSPGNFFNQVLEALLSL</sequence>
<keyword evidence="2" id="KW-1185">Reference proteome</keyword>
<proteinExistence type="predicted"/>
<dbReference type="Proteomes" id="UP001054945">
    <property type="component" value="Unassembled WGS sequence"/>
</dbReference>
<comment type="caution">
    <text evidence="1">The sequence shown here is derived from an EMBL/GenBank/DDBJ whole genome shotgun (WGS) entry which is preliminary data.</text>
</comment>
<dbReference type="EMBL" id="BPLR01020502">
    <property type="protein sequence ID" value="GIX79490.1"/>
    <property type="molecule type" value="Genomic_DNA"/>
</dbReference>
<evidence type="ECO:0000313" key="1">
    <source>
        <dbReference type="EMBL" id="GIX79490.1"/>
    </source>
</evidence>